<dbReference type="AlphaFoldDB" id="A0A4Y4DP90"/>
<comment type="caution">
    <text evidence="1">The sequence shown here is derived from an EMBL/GenBank/DDBJ whole genome shotgun (WGS) entry which is preliminary data.</text>
</comment>
<dbReference type="PANTHER" id="PTHR43481:SF4">
    <property type="entry name" value="GLYCEROL-1-PHOSPHATE PHOSPHOHYDROLASE 1-RELATED"/>
    <property type="match status" value="1"/>
</dbReference>
<proteinExistence type="predicted"/>
<reference evidence="1 2" key="1">
    <citation type="submission" date="2019-06" db="EMBL/GenBank/DDBJ databases">
        <title>Whole genome shotgun sequence of Glutamicibacter uratoxydans NBRC 15515.</title>
        <authorList>
            <person name="Hosoyama A."/>
            <person name="Uohara A."/>
            <person name="Ohji S."/>
            <person name="Ichikawa N."/>
        </authorList>
    </citation>
    <scope>NUCLEOTIDE SEQUENCE [LARGE SCALE GENOMIC DNA]</scope>
    <source>
        <strain evidence="1 2">NBRC 15515</strain>
    </source>
</reference>
<dbReference type="InterPro" id="IPR023214">
    <property type="entry name" value="HAD_sf"/>
</dbReference>
<dbReference type="PANTHER" id="PTHR43481">
    <property type="entry name" value="FRUCTOSE-1-PHOSPHATE PHOSPHATASE"/>
    <property type="match status" value="1"/>
</dbReference>
<keyword evidence="2" id="KW-1185">Reference proteome</keyword>
<dbReference type="RefSeq" id="WP_141362001.1">
    <property type="nucleotide sequence ID" value="NZ_BAAAJL010000001.1"/>
</dbReference>
<evidence type="ECO:0000313" key="1">
    <source>
        <dbReference type="EMBL" id="GED05178.1"/>
    </source>
</evidence>
<dbReference type="InterPro" id="IPR006439">
    <property type="entry name" value="HAD-SF_hydro_IA"/>
</dbReference>
<protein>
    <recommendedName>
        <fullName evidence="3">Haloacid dehalogenase</fullName>
    </recommendedName>
</protein>
<sequence length="233" mass="25304">MHSTLSQPAISLDLVDGVLFDFNGTLSNDEPILRELFIELAAKYFDVTLTAEAYHAELAGRNDREILGGIQAMAKPGVCSTSIPEFLEIIDAEYAVRIRKEQTISTSCIELVRELSARSIKMAVVTGASRKQVIPALERAGILPLFETVVTDEDVAVGKPDPEGFHMAAHRLGLEDPRRIAVFEDSIPGLQAAKAAGMIPICVSGTHSRKELEQHADIIVAELSVECLQLKLG</sequence>
<gene>
    <name evidence="1" type="ORF">AUR04nite_07100</name>
</gene>
<organism evidence="1 2">
    <name type="scientific">Glutamicibacter uratoxydans</name>
    <name type="common">Arthrobacter uratoxydans</name>
    <dbReference type="NCBI Taxonomy" id="43667"/>
    <lineage>
        <taxon>Bacteria</taxon>
        <taxon>Bacillati</taxon>
        <taxon>Actinomycetota</taxon>
        <taxon>Actinomycetes</taxon>
        <taxon>Micrococcales</taxon>
        <taxon>Micrococcaceae</taxon>
        <taxon>Glutamicibacter</taxon>
    </lineage>
</organism>
<dbReference type="InterPro" id="IPR036412">
    <property type="entry name" value="HAD-like_sf"/>
</dbReference>
<dbReference type="EMBL" id="BJNY01000003">
    <property type="protein sequence ID" value="GED05178.1"/>
    <property type="molecule type" value="Genomic_DNA"/>
</dbReference>
<dbReference type="CDD" id="cd07505">
    <property type="entry name" value="HAD_BPGM-like"/>
    <property type="match status" value="1"/>
</dbReference>
<evidence type="ECO:0000313" key="2">
    <source>
        <dbReference type="Proteomes" id="UP000316612"/>
    </source>
</evidence>
<dbReference type="Pfam" id="PF00702">
    <property type="entry name" value="Hydrolase"/>
    <property type="match status" value="1"/>
</dbReference>
<dbReference type="NCBIfam" id="TIGR01509">
    <property type="entry name" value="HAD-SF-IA-v3"/>
    <property type="match status" value="1"/>
</dbReference>
<dbReference type="Proteomes" id="UP000316612">
    <property type="component" value="Unassembled WGS sequence"/>
</dbReference>
<evidence type="ECO:0008006" key="3">
    <source>
        <dbReference type="Google" id="ProtNLM"/>
    </source>
</evidence>
<accession>A0A4Y4DP90</accession>
<dbReference type="SFLD" id="SFLDG01129">
    <property type="entry name" value="C1.5:_HAD__Beta-PGM__Phosphata"/>
    <property type="match status" value="1"/>
</dbReference>
<dbReference type="SFLD" id="SFLDS00003">
    <property type="entry name" value="Haloacid_Dehalogenase"/>
    <property type="match status" value="1"/>
</dbReference>
<dbReference type="GO" id="GO:0050308">
    <property type="term" value="F:sugar-phosphatase activity"/>
    <property type="evidence" value="ECO:0007669"/>
    <property type="project" value="TreeGrafter"/>
</dbReference>
<dbReference type="OrthoDB" id="9816160at2"/>
<dbReference type="SUPFAM" id="SSF56784">
    <property type="entry name" value="HAD-like"/>
    <property type="match status" value="1"/>
</dbReference>
<dbReference type="Gene3D" id="3.40.50.1000">
    <property type="entry name" value="HAD superfamily/HAD-like"/>
    <property type="match status" value="1"/>
</dbReference>
<dbReference type="InterPro" id="IPR023198">
    <property type="entry name" value="PGP-like_dom2"/>
</dbReference>
<dbReference type="Gene3D" id="1.10.150.240">
    <property type="entry name" value="Putative phosphatase, domain 2"/>
    <property type="match status" value="1"/>
</dbReference>
<name>A0A4Y4DP90_GLUUR</name>
<dbReference type="InterPro" id="IPR051806">
    <property type="entry name" value="HAD-like_SPP"/>
</dbReference>